<dbReference type="Gene3D" id="1.25.40.390">
    <property type="match status" value="1"/>
</dbReference>
<dbReference type="SUPFAM" id="SSF48452">
    <property type="entry name" value="TPR-like"/>
    <property type="match status" value="1"/>
</dbReference>
<dbReference type="InterPro" id="IPR041662">
    <property type="entry name" value="SusD-like_2"/>
</dbReference>
<keyword evidence="3" id="KW-1185">Reference proteome</keyword>
<evidence type="ECO:0000313" key="3">
    <source>
        <dbReference type="Proteomes" id="UP000627292"/>
    </source>
</evidence>
<feature type="chain" id="PRO_5036733805" description="Starch-binding associating with outer membrane" evidence="1">
    <location>
        <begin position="22"/>
        <end position="461"/>
    </location>
</feature>
<dbReference type="InterPro" id="IPR011990">
    <property type="entry name" value="TPR-like_helical_dom_sf"/>
</dbReference>
<gene>
    <name evidence="2" type="ORF">GCM10011379_14380</name>
</gene>
<dbReference type="Proteomes" id="UP000627292">
    <property type="component" value="Unassembled WGS sequence"/>
</dbReference>
<keyword evidence="1" id="KW-0732">Signal</keyword>
<protein>
    <recommendedName>
        <fullName evidence="4">Starch-binding associating with outer membrane</fullName>
    </recommendedName>
</protein>
<name>A0A917IVZ6_9BACT</name>
<dbReference type="EMBL" id="BMIB01000002">
    <property type="protein sequence ID" value="GGH63460.1"/>
    <property type="molecule type" value="Genomic_DNA"/>
</dbReference>
<reference evidence="2" key="1">
    <citation type="journal article" date="2014" name="Int. J. Syst. Evol. Microbiol.">
        <title>Complete genome sequence of Corynebacterium casei LMG S-19264T (=DSM 44701T), isolated from a smear-ripened cheese.</title>
        <authorList>
            <consortium name="US DOE Joint Genome Institute (JGI-PGF)"/>
            <person name="Walter F."/>
            <person name="Albersmeier A."/>
            <person name="Kalinowski J."/>
            <person name="Ruckert C."/>
        </authorList>
    </citation>
    <scope>NUCLEOTIDE SEQUENCE</scope>
    <source>
        <strain evidence="2">CGMCC 1.15290</strain>
    </source>
</reference>
<evidence type="ECO:0000313" key="2">
    <source>
        <dbReference type="EMBL" id="GGH63460.1"/>
    </source>
</evidence>
<comment type="caution">
    <text evidence="2">The sequence shown here is derived from an EMBL/GenBank/DDBJ whole genome shotgun (WGS) entry which is preliminary data.</text>
</comment>
<dbReference type="PROSITE" id="PS51257">
    <property type="entry name" value="PROKAR_LIPOPROTEIN"/>
    <property type="match status" value="1"/>
</dbReference>
<evidence type="ECO:0008006" key="4">
    <source>
        <dbReference type="Google" id="ProtNLM"/>
    </source>
</evidence>
<dbReference type="RefSeq" id="WP_188951349.1">
    <property type="nucleotide sequence ID" value="NZ_BMIB01000002.1"/>
</dbReference>
<organism evidence="2 3">
    <name type="scientific">Filimonas zeae</name>
    <dbReference type="NCBI Taxonomy" id="1737353"/>
    <lineage>
        <taxon>Bacteria</taxon>
        <taxon>Pseudomonadati</taxon>
        <taxon>Bacteroidota</taxon>
        <taxon>Chitinophagia</taxon>
        <taxon>Chitinophagales</taxon>
        <taxon>Chitinophagaceae</taxon>
        <taxon>Filimonas</taxon>
    </lineage>
</organism>
<feature type="signal peptide" evidence="1">
    <location>
        <begin position="1"/>
        <end position="21"/>
    </location>
</feature>
<sequence>MKKLLYIIPSLLLVLTGCSKFLDVNQDPNRPSDVSESLLLPPLELNTSDNVYAGLSATLAQNFLQVIAPVQPNPGFWNYQVLSPDMDGEFNTFYVTSLNNLKILQNKAEASNKPNYTAIAKILTAYTLATATDLWGDLPWSEGFKGTANLKPEYDSQESIYKVIQDLLTSAITDINTGSAILPGADDFFYAGNMTKWKKLAYHLKARYFMHLSKAPGHTAAIQADSVLNALQNGFTASADDLAMAYAGTAGMENDWGITFNPVSTYVLNETFVEGFKTRNDPRLPLMVKPAALDGQYRGRRVGSPIQALDAFSYPTDFYGGLNATNYMATYSEALFLKAEATLIKSGFAAAAPFYVDAVKTGFTRTGLDPNSAAATTYLASRTLTAANALQLIIEEKALANPFNIENYTDWRRTGFPALTKVDGALSDIPRRLVYPQSEQLSNPQPQQTARLTDRLWWDRQ</sequence>
<reference evidence="2" key="2">
    <citation type="submission" date="2020-09" db="EMBL/GenBank/DDBJ databases">
        <authorList>
            <person name="Sun Q."/>
            <person name="Zhou Y."/>
        </authorList>
    </citation>
    <scope>NUCLEOTIDE SEQUENCE</scope>
    <source>
        <strain evidence="2">CGMCC 1.15290</strain>
    </source>
</reference>
<dbReference type="AlphaFoldDB" id="A0A917IVZ6"/>
<evidence type="ECO:0000256" key="1">
    <source>
        <dbReference type="SAM" id="SignalP"/>
    </source>
</evidence>
<accession>A0A917IVZ6</accession>
<dbReference type="Pfam" id="PF12771">
    <property type="entry name" value="SusD-like_2"/>
    <property type="match status" value="1"/>
</dbReference>
<proteinExistence type="predicted"/>